<evidence type="ECO:0000256" key="1">
    <source>
        <dbReference type="SAM" id="MobiDB-lite"/>
    </source>
</evidence>
<gene>
    <name evidence="2" type="ORF">Strvi_4596</name>
</gene>
<dbReference type="AlphaFoldDB" id="G2P517"/>
<evidence type="ECO:0000313" key="2">
    <source>
        <dbReference type="EMBL" id="AEM84194.1"/>
    </source>
</evidence>
<feature type="region of interest" description="Disordered" evidence="1">
    <location>
        <begin position="222"/>
        <end position="268"/>
    </location>
</feature>
<dbReference type="Proteomes" id="UP000008703">
    <property type="component" value="Chromosome"/>
</dbReference>
<feature type="region of interest" description="Disordered" evidence="1">
    <location>
        <begin position="1"/>
        <end position="207"/>
    </location>
</feature>
<dbReference type="HOGENOM" id="CLU_701926_0_0_11"/>
<accession>G2P517</accession>
<protein>
    <submittedName>
        <fullName evidence="2">Uncharacterized protein</fullName>
    </submittedName>
</protein>
<dbReference type="KEGG" id="svl:Strvi_4596"/>
<dbReference type="EMBL" id="CP002994">
    <property type="protein sequence ID" value="AEM84194.1"/>
    <property type="molecule type" value="Genomic_DNA"/>
</dbReference>
<evidence type="ECO:0000313" key="3">
    <source>
        <dbReference type="Proteomes" id="UP000008703"/>
    </source>
</evidence>
<organism evidence="2 3">
    <name type="scientific">Streptomyces violaceusniger (strain Tu 4113)</name>
    <dbReference type="NCBI Taxonomy" id="653045"/>
    <lineage>
        <taxon>Bacteria</taxon>
        <taxon>Bacillati</taxon>
        <taxon>Actinomycetota</taxon>
        <taxon>Actinomycetes</taxon>
        <taxon>Kitasatosporales</taxon>
        <taxon>Streptomycetaceae</taxon>
        <taxon>Streptomyces</taxon>
        <taxon>Streptomyces violaceusniger group</taxon>
    </lineage>
</organism>
<feature type="region of interest" description="Disordered" evidence="1">
    <location>
        <begin position="281"/>
        <end position="393"/>
    </location>
</feature>
<reference evidence="2" key="1">
    <citation type="submission" date="2011-08" db="EMBL/GenBank/DDBJ databases">
        <title>Complete sequence of chromosome of Streptomyces violaceusniger Tu 4113.</title>
        <authorList>
            <consortium name="US DOE Joint Genome Institute"/>
            <person name="Lucas S."/>
            <person name="Han J."/>
            <person name="Lapidus A."/>
            <person name="Cheng J.-F."/>
            <person name="Goodwin L."/>
            <person name="Pitluck S."/>
            <person name="Peters L."/>
            <person name="Ivanova N."/>
            <person name="Daligault H."/>
            <person name="Detter J.C."/>
            <person name="Han C."/>
            <person name="Tapia R."/>
            <person name="Land M."/>
            <person name="Hauser L."/>
            <person name="Kyrpides N."/>
            <person name="Ivanova N."/>
            <person name="Pagani I."/>
            <person name="Hagen A."/>
            <person name="Katz L."/>
            <person name="Fiedler H.-P."/>
            <person name="Keasling J."/>
            <person name="Fortman J."/>
            <person name="Woyke T."/>
        </authorList>
    </citation>
    <scope>NUCLEOTIDE SEQUENCE [LARGE SCALE GENOMIC DNA]</scope>
    <source>
        <strain evidence="2">Tu 4113</strain>
    </source>
</reference>
<proteinExistence type="predicted"/>
<feature type="compositionally biased region" description="Low complexity" evidence="1">
    <location>
        <begin position="150"/>
        <end position="166"/>
    </location>
</feature>
<feature type="compositionally biased region" description="Pro residues" evidence="1">
    <location>
        <begin position="1"/>
        <end position="26"/>
    </location>
</feature>
<sequence length="393" mass="41871">MAPTPPPHRGPTPAPPRGPATPPTPAPRDHHAGKPAPRRRPGGTTPATPHHDHHRTTITAARRPPCRWCGTRPTAKMPRPPPATSVPAPRSARTTPWSKARCGRVRQRGRDHSPGRPDPCPSLDADSQGSARAPSEATPAGQTQARAPGRAPTWAQARARARAPGRTPRRAETTTCSAWRQGLPGRLPRARAGRRLGQHRRPGHHELLDDMVDGLLRARRPPTARGPAAAADHRSRPPCATPRGRCASTAAEGTPVWTGSSPRRWPTAPWCPPAACTTRTRTRVGGPTCCSTPPSRSTRGSTSPPPHAISADLRQLTAHDQPVRDTVMGTPGRAAGPRHDRPAGPGPPSRPESGRHPTSMRRHGSEGMSQNAMCPPGVRTRSARTLPTPEVPT</sequence>
<keyword evidence="3" id="KW-1185">Reference proteome</keyword>
<name>G2P517_STRV4</name>
<feature type="compositionally biased region" description="Low complexity" evidence="1">
    <location>
        <begin position="281"/>
        <end position="302"/>
    </location>
</feature>
<feature type="compositionally biased region" description="Basic residues" evidence="1">
    <location>
        <begin position="188"/>
        <end position="203"/>
    </location>
</feature>